<dbReference type="CDD" id="cd18808">
    <property type="entry name" value="SF1_C_Upf1"/>
    <property type="match status" value="1"/>
</dbReference>
<sequence>MFANQLQVGEVDMVEFIVPSAQVPSWLTTLIRKPKLAQPNEVSVTQAGPGAGYDAVLRHSDGSRLRARAVDRARLNLFATQGRAVASWIAQARQSGHDDIRVMVQCHGFASMPLLEPLSVSVDDEVARLVRTELRSDGAPFEDVARWLREQFALPAAPGRGRQRLVHSGGPSVDPWGGLGAFTMHGVRWVADVVITEDRLCIVRMTDNRPLPKFVRLSEVELTFTDRTSAALAGEKVRAALAGLADGARPYMEMWSEYNNIERDAIIEEALRLKWGQYRGWQVQADGVIEFQLHPGDRAAEFLRAAASYDGKLELEAAADPPPEIAGPGGNRSSGTRGVVESVSRLNWTVNLTLPQDGDRPDPPPFGYLFRSLSGDRTRLRRRDEARDRIWSGQAEMRGLALLFEGQPDPNARQRVDRNYDRVLTAAVREAFGGKDPTSSQLEALKLALRTPDIVLVQGPPGTGKTQFITALLRALDLLGDNALALNRTLITSFQHDAVDNVAGRARHRGLPPTRVDSQLARRRQHAREWRTETLAVVNGYLAEHRRSALRREEVNQLRQLAASIGDRPVGDADLVGILDTAKRLAGDDLPARLRGRIERARSAITGRIRGRHSLTTKELAAASATIRSIRAIDVAFADDGPARAAFALSRLTELGLLDENDKALLELAGDSEPDGGMPLVADLAKLRLSLLDGLRSGGLNLTGPTRDPEVETLLDQLAEAVAEATTEHVDSADDVLLAYRADLAEDLAEVESTLGAYNSVLASTVQQAQSMEMNRVLDAPLPVFETVIVDEAARANPLDLMIPLSCARTRIVLVGDHKQLPHVLEQKVERELLRNRKADTADLSTSLFERWFTMFGEQDAKIRTIRLDTQFRMHPDLGRFVSEVFYGGPEAIRSHPSTESLTHDLSPYRGKVAGWIDVPLASGGEQRSGTSRVRLVEAERLVRELARLVELDTEETLTFGLITFYKAQKEAIEAELVSAELGVMNDDDEFEPARKLQWTREEKPRPRLRVGTVDAFQGMEFDVVLLSVTRSSEPPEGPVRVDEAIRRYGHLLRDSRMCVAMSRQRRLLIAVGDAAMADRSALPVQENERGETRSMGEGLVAFLELCEGESGAGIRT</sequence>
<dbReference type="InterPro" id="IPR041677">
    <property type="entry name" value="DNA2/NAM7_AAA_11"/>
</dbReference>
<feature type="region of interest" description="Disordered" evidence="1">
    <location>
        <begin position="319"/>
        <end position="338"/>
    </location>
</feature>
<dbReference type="Proteomes" id="UP001156441">
    <property type="component" value="Unassembled WGS sequence"/>
</dbReference>
<dbReference type="InterPro" id="IPR047187">
    <property type="entry name" value="SF1_C_Upf1"/>
</dbReference>
<reference evidence="3 4" key="1">
    <citation type="submission" date="2021-02" db="EMBL/GenBank/DDBJ databases">
        <title>Actinophytocola xerophila sp. nov., isolated from soil of cotton cropping field.</title>
        <authorList>
            <person name="Huang R."/>
            <person name="Chen X."/>
            <person name="Ge X."/>
            <person name="Liu W."/>
        </authorList>
    </citation>
    <scope>NUCLEOTIDE SEQUENCE [LARGE SCALE GENOMIC DNA]</scope>
    <source>
        <strain evidence="3 4">S1-96</strain>
    </source>
</reference>
<evidence type="ECO:0000313" key="3">
    <source>
        <dbReference type="EMBL" id="MCT2587550.1"/>
    </source>
</evidence>
<protein>
    <submittedName>
        <fullName evidence="3">AAA family ATPase</fullName>
    </submittedName>
</protein>
<dbReference type="Pfam" id="PF13086">
    <property type="entry name" value="AAA_11"/>
    <property type="match status" value="1"/>
</dbReference>
<evidence type="ECO:0000313" key="4">
    <source>
        <dbReference type="Proteomes" id="UP001156441"/>
    </source>
</evidence>
<dbReference type="InterPro" id="IPR041679">
    <property type="entry name" value="DNA2/NAM7-like_C"/>
</dbReference>
<keyword evidence="4" id="KW-1185">Reference proteome</keyword>
<comment type="caution">
    <text evidence="3">The sequence shown here is derived from an EMBL/GenBank/DDBJ whole genome shotgun (WGS) entry which is preliminary data.</text>
</comment>
<evidence type="ECO:0000256" key="1">
    <source>
        <dbReference type="SAM" id="MobiDB-lite"/>
    </source>
</evidence>
<dbReference type="InterPro" id="IPR045055">
    <property type="entry name" value="DNA2/NAM7-like"/>
</dbReference>
<proteinExistence type="predicted"/>
<dbReference type="SMART" id="SM00382">
    <property type="entry name" value="AAA"/>
    <property type="match status" value="1"/>
</dbReference>
<dbReference type="RefSeq" id="WP_260195451.1">
    <property type="nucleotide sequence ID" value="NZ_JAFFZE010000026.1"/>
</dbReference>
<dbReference type="InterPro" id="IPR027417">
    <property type="entry name" value="P-loop_NTPase"/>
</dbReference>
<organism evidence="3 4">
    <name type="scientific">Actinophytocola gossypii</name>
    <dbReference type="NCBI Taxonomy" id="2812003"/>
    <lineage>
        <taxon>Bacteria</taxon>
        <taxon>Bacillati</taxon>
        <taxon>Actinomycetota</taxon>
        <taxon>Actinomycetes</taxon>
        <taxon>Pseudonocardiales</taxon>
        <taxon>Pseudonocardiaceae</taxon>
    </lineage>
</organism>
<feature type="domain" description="AAA+ ATPase" evidence="2">
    <location>
        <begin position="451"/>
        <end position="659"/>
    </location>
</feature>
<gene>
    <name evidence="3" type="ORF">JT362_30950</name>
</gene>
<name>A0ABT2JI36_9PSEU</name>
<dbReference type="Gene3D" id="3.40.50.300">
    <property type="entry name" value="P-loop containing nucleotide triphosphate hydrolases"/>
    <property type="match status" value="3"/>
</dbReference>
<accession>A0ABT2JI36</accession>
<dbReference type="Pfam" id="PF13087">
    <property type="entry name" value="AAA_12"/>
    <property type="match status" value="1"/>
</dbReference>
<dbReference type="PANTHER" id="PTHR10887">
    <property type="entry name" value="DNA2/NAM7 HELICASE FAMILY"/>
    <property type="match status" value="1"/>
</dbReference>
<dbReference type="InterPro" id="IPR003593">
    <property type="entry name" value="AAA+_ATPase"/>
</dbReference>
<evidence type="ECO:0000259" key="2">
    <source>
        <dbReference type="SMART" id="SM00382"/>
    </source>
</evidence>
<dbReference type="PANTHER" id="PTHR10887:SF495">
    <property type="entry name" value="HELICASE SENATAXIN ISOFORM X1-RELATED"/>
    <property type="match status" value="1"/>
</dbReference>
<dbReference type="EMBL" id="JAFFZE010000026">
    <property type="protein sequence ID" value="MCT2587550.1"/>
    <property type="molecule type" value="Genomic_DNA"/>
</dbReference>
<dbReference type="SUPFAM" id="SSF52540">
    <property type="entry name" value="P-loop containing nucleoside triphosphate hydrolases"/>
    <property type="match status" value="1"/>
</dbReference>
<dbReference type="CDD" id="cd17934">
    <property type="entry name" value="DEXXQc_Upf1-like"/>
    <property type="match status" value="1"/>
</dbReference>